<evidence type="ECO:0000313" key="1">
    <source>
        <dbReference type="EMBL" id="BBO68531.1"/>
    </source>
</evidence>
<organism evidence="1 2">
    <name type="scientific">Desulfosarcina alkanivorans</name>
    <dbReference type="NCBI Taxonomy" id="571177"/>
    <lineage>
        <taxon>Bacteria</taxon>
        <taxon>Pseudomonadati</taxon>
        <taxon>Thermodesulfobacteriota</taxon>
        <taxon>Desulfobacteria</taxon>
        <taxon>Desulfobacterales</taxon>
        <taxon>Desulfosarcinaceae</taxon>
        <taxon>Desulfosarcina</taxon>
    </lineage>
</organism>
<gene>
    <name evidence="1" type="ORF">DSCA_24610</name>
</gene>
<dbReference type="Proteomes" id="UP000427906">
    <property type="component" value="Chromosome"/>
</dbReference>
<protein>
    <submittedName>
        <fullName evidence="1">Uncharacterized protein</fullName>
    </submittedName>
</protein>
<evidence type="ECO:0000313" key="2">
    <source>
        <dbReference type="Proteomes" id="UP000427906"/>
    </source>
</evidence>
<proteinExistence type="predicted"/>
<dbReference type="AlphaFoldDB" id="A0A5K7YNP4"/>
<dbReference type="EMBL" id="AP021874">
    <property type="protein sequence ID" value="BBO68531.1"/>
    <property type="molecule type" value="Genomic_DNA"/>
</dbReference>
<accession>A0A5K7YNP4</accession>
<dbReference type="KEGG" id="dalk:DSCA_24610"/>
<name>A0A5K7YNP4_9BACT</name>
<keyword evidence="2" id="KW-1185">Reference proteome</keyword>
<reference evidence="1 2" key="1">
    <citation type="submission" date="2019-11" db="EMBL/GenBank/DDBJ databases">
        <title>Comparative genomics of hydrocarbon-degrading Desulfosarcina strains.</title>
        <authorList>
            <person name="Watanabe M."/>
            <person name="Kojima H."/>
            <person name="Fukui M."/>
        </authorList>
    </citation>
    <scope>NUCLEOTIDE SEQUENCE [LARGE SCALE GENOMIC DNA]</scope>
    <source>
        <strain evidence="1 2">PL12</strain>
    </source>
</reference>
<sequence length="58" mass="6661">MNLEMIDLIREIGVPGAIVVGVYLFVRWIMKEIIPYCEIVIKYRPPKHDAETTTAKGE</sequence>